<comment type="caution">
    <text evidence="5">The sequence shown here is derived from an EMBL/GenBank/DDBJ whole genome shotgun (WGS) entry which is preliminary data.</text>
</comment>
<evidence type="ECO:0000256" key="2">
    <source>
        <dbReference type="ARBA" id="ARBA00022723"/>
    </source>
</evidence>
<dbReference type="GO" id="GO:0050418">
    <property type="term" value="F:hydroxylamine reductase activity"/>
    <property type="evidence" value="ECO:0007669"/>
    <property type="project" value="TreeGrafter"/>
</dbReference>
<dbReference type="InterPro" id="IPR004137">
    <property type="entry name" value="HCP/CODH"/>
</dbReference>
<reference evidence="5 6" key="1">
    <citation type="submission" date="2011-02" db="EMBL/GenBank/DDBJ databases">
        <authorList>
            <person name="Nelson K.E."/>
            <person name="Sutton G."/>
            <person name="Torralba M."/>
            <person name="Durkin S."/>
            <person name="Harkins D."/>
            <person name="Montgomery R."/>
            <person name="Ziemer C."/>
            <person name="Klaassens E."/>
            <person name="Ocuiv P."/>
            <person name="Morrison M."/>
        </authorList>
    </citation>
    <scope>NUCLEOTIDE SEQUENCE [LARGE SCALE GENOMIC DNA]</scope>
    <source>
        <strain evidence="5 6">8</strain>
    </source>
</reference>
<keyword evidence="2" id="KW-0479">Metal-binding</keyword>
<dbReference type="PANTHER" id="PTHR30109:SF0">
    <property type="entry name" value="HYDROXYLAMINE REDUCTASE"/>
    <property type="match status" value="1"/>
</dbReference>
<dbReference type="PANTHER" id="PTHR30109">
    <property type="entry name" value="HYDROXYLAMINE REDUCTASE"/>
    <property type="match status" value="1"/>
</dbReference>
<dbReference type="AlphaFoldDB" id="E9SEY4"/>
<dbReference type="Proteomes" id="UP000004259">
    <property type="component" value="Unassembled WGS sequence"/>
</dbReference>
<gene>
    <name evidence="5" type="ORF">CUS_4396</name>
</gene>
<keyword evidence="1" id="KW-0004">4Fe-4S</keyword>
<dbReference type="SUPFAM" id="SSF56821">
    <property type="entry name" value="Prismane protein-like"/>
    <property type="match status" value="1"/>
</dbReference>
<keyword evidence="4" id="KW-0411">Iron-sulfur</keyword>
<dbReference type="RefSeq" id="WP_002851450.1">
    <property type="nucleotide sequence ID" value="NZ_ADKM02000108.1"/>
</dbReference>
<keyword evidence="3" id="KW-0408">Iron</keyword>
<evidence type="ECO:0000256" key="1">
    <source>
        <dbReference type="ARBA" id="ARBA00022485"/>
    </source>
</evidence>
<evidence type="ECO:0000313" key="5">
    <source>
        <dbReference type="EMBL" id="EGC02167.1"/>
    </source>
</evidence>
<protein>
    <recommendedName>
        <fullName evidence="7">Hydroxylamine reductase</fullName>
    </recommendedName>
</protein>
<keyword evidence="6" id="KW-1185">Reference proteome</keyword>
<name>E9SEY4_RUMAL</name>
<dbReference type="OrthoDB" id="9761526at2"/>
<dbReference type="EMBL" id="ADKM02000108">
    <property type="protein sequence ID" value="EGC02167.1"/>
    <property type="molecule type" value="Genomic_DNA"/>
</dbReference>
<dbReference type="Pfam" id="PF03063">
    <property type="entry name" value="Prismane"/>
    <property type="match status" value="1"/>
</dbReference>
<sequence>NDLPIVYNISWYEQKAVIVLLALLYLGVKNIHLGPTLPAFLSPNVAKVLVDSFGIAGITTVDEDMRIFGL</sequence>
<accession>E9SEY4</accession>
<evidence type="ECO:0000256" key="4">
    <source>
        <dbReference type="ARBA" id="ARBA00023014"/>
    </source>
</evidence>
<dbReference type="GO" id="GO:0046872">
    <property type="term" value="F:metal ion binding"/>
    <property type="evidence" value="ECO:0007669"/>
    <property type="project" value="UniProtKB-KW"/>
</dbReference>
<dbReference type="GO" id="GO:0051539">
    <property type="term" value="F:4 iron, 4 sulfur cluster binding"/>
    <property type="evidence" value="ECO:0007669"/>
    <property type="project" value="UniProtKB-KW"/>
</dbReference>
<dbReference type="InterPro" id="IPR016099">
    <property type="entry name" value="Prismane-like_a/b-sand"/>
</dbReference>
<organism evidence="5 6">
    <name type="scientific">Ruminococcus albus 8</name>
    <dbReference type="NCBI Taxonomy" id="246199"/>
    <lineage>
        <taxon>Bacteria</taxon>
        <taxon>Bacillati</taxon>
        <taxon>Bacillota</taxon>
        <taxon>Clostridia</taxon>
        <taxon>Eubacteriales</taxon>
        <taxon>Oscillospiraceae</taxon>
        <taxon>Ruminococcus</taxon>
    </lineage>
</organism>
<feature type="non-terminal residue" evidence="5">
    <location>
        <position position="1"/>
    </location>
</feature>
<dbReference type="STRING" id="246199.CUS_4396"/>
<evidence type="ECO:0008006" key="7">
    <source>
        <dbReference type="Google" id="ProtNLM"/>
    </source>
</evidence>
<proteinExistence type="predicted"/>
<dbReference type="Gene3D" id="3.40.50.2030">
    <property type="match status" value="1"/>
</dbReference>
<dbReference type="GO" id="GO:0004601">
    <property type="term" value="F:peroxidase activity"/>
    <property type="evidence" value="ECO:0007669"/>
    <property type="project" value="TreeGrafter"/>
</dbReference>
<dbReference type="GO" id="GO:0042542">
    <property type="term" value="P:response to hydrogen peroxide"/>
    <property type="evidence" value="ECO:0007669"/>
    <property type="project" value="TreeGrafter"/>
</dbReference>
<dbReference type="InterPro" id="IPR011254">
    <property type="entry name" value="Prismane-like_sf"/>
</dbReference>
<evidence type="ECO:0000313" key="6">
    <source>
        <dbReference type="Proteomes" id="UP000004259"/>
    </source>
</evidence>
<evidence type="ECO:0000256" key="3">
    <source>
        <dbReference type="ARBA" id="ARBA00023004"/>
    </source>
</evidence>